<dbReference type="PRINTS" id="PR00862">
    <property type="entry name" value="PROLIGOPTASE"/>
</dbReference>
<feature type="domain" description="Peptidase S9A N-terminal" evidence="6">
    <location>
        <begin position="8"/>
        <end position="427"/>
    </location>
</feature>
<dbReference type="EC" id="3.4.21.83" evidence="7"/>
<dbReference type="InterPro" id="IPR002470">
    <property type="entry name" value="Peptidase_S9A"/>
</dbReference>
<dbReference type="OrthoDB" id="9801421at2"/>
<dbReference type="RefSeq" id="WP_123046887.1">
    <property type="nucleotide sequence ID" value="NZ_PTJO01000001.1"/>
</dbReference>
<evidence type="ECO:0000313" key="8">
    <source>
        <dbReference type="Proteomes" id="UP000266975"/>
    </source>
</evidence>
<evidence type="ECO:0000259" key="6">
    <source>
        <dbReference type="Pfam" id="PF02897"/>
    </source>
</evidence>
<keyword evidence="4" id="KW-0720">Serine protease</keyword>
<dbReference type="SUPFAM" id="SSF50993">
    <property type="entry name" value="Peptidase/esterase 'gauge' domain"/>
    <property type="match status" value="1"/>
</dbReference>
<dbReference type="PANTHER" id="PTHR11757:SF19">
    <property type="entry name" value="PROLYL ENDOPEPTIDASE-LIKE"/>
    <property type="match status" value="1"/>
</dbReference>
<dbReference type="GO" id="GO:0004252">
    <property type="term" value="F:serine-type endopeptidase activity"/>
    <property type="evidence" value="ECO:0007669"/>
    <property type="project" value="UniProtKB-EC"/>
</dbReference>
<evidence type="ECO:0000256" key="3">
    <source>
        <dbReference type="ARBA" id="ARBA00022801"/>
    </source>
</evidence>
<comment type="similarity">
    <text evidence="1">Belongs to the peptidase S9A family.</text>
</comment>
<evidence type="ECO:0000259" key="5">
    <source>
        <dbReference type="Pfam" id="PF00326"/>
    </source>
</evidence>
<dbReference type="AlphaFoldDB" id="A0A3M8KBE3"/>
<feature type="domain" description="Peptidase S9 prolyl oligopeptidase catalytic" evidence="5">
    <location>
        <begin position="486"/>
        <end position="699"/>
    </location>
</feature>
<evidence type="ECO:0000256" key="1">
    <source>
        <dbReference type="ARBA" id="ARBA00005228"/>
    </source>
</evidence>
<evidence type="ECO:0000256" key="4">
    <source>
        <dbReference type="ARBA" id="ARBA00022825"/>
    </source>
</evidence>
<name>A0A3M8KBE3_9CORY</name>
<comment type="caution">
    <text evidence="7">The sequence shown here is derived from an EMBL/GenBank/DDBJ whole genome shotgun (WGS) entry which is preliminary data.</text>
</comment>
<dbReference type="Pfam" id="PF00326">
    <property type="entry name" value="Peptidase_S9"/>
    <property type="match status" value="1"/>
</dbReference>
<reference evidence="7 8" key="1">
    <citation type="submission" date="2018-02" db="EMBL/GenBank/DDBJ databases">
        <title>Corynebacterium alimpuense sp. nov., a marine obligate actinomycete isolated from sediments of Valparaiso bay, Chile.</title>
        <authorList>
            <person name="Claverias F."/>
            <person name="Gonzales-Siles L."/>
            <person name="Salva-Serra F."/>
            <person name="Inganaes E."/>
            <person name="Molin K."/>
            <person name="Cumsille A."/>
            <person name="Undabarrena A."/>
            <person name="Couve E."/>
            <person name="Moore E.R.B."/>
            <person name="Gomila M."/>
            <person name="Camara B."/>
        </authorList>
    </citation>
    <scope>NUCLEOTIDE SEQUENCE [LARGE SCALE GENOMIC DNA]</scope>
    <source>
        <strain evidence="7 8">CCUG 69366</strain>
    </source>
</reference>
<dbReference type="InterPro" id="IPR023302">
    <property type="entry name" value="Pept_S9A_N"/>
</dbReference>
<dbReference type="Gene3D" id="3.40.50.1820">
    <property type="entry name" value="alpha/beta hydrolase"/>
    <property type="match status" value="1"/>
</dbReference>
<dbReference type="Pfam" id="PF02897">
    <property type="entry name" value="Peptidase_S9_N"/>
    <property type="match status" value="1"/>
</dbReference>
<dbReference type="Proteomes" id="UP000266975">
    <property type="component" value="Unassembled WGS sequence"/>
</dbReference>
<evidence type="ECO:0000313" key="7">
    <source>
        <dbReference type="EMBL" id="RNE49842.1"/>
    </source>
</evidence>
<dbReference type="Gene3D" id="2.130.10.120">
    <property type="entry name" value="Prolyl oligopeptidase, N-terminal domain"/>
    <property type="match status" value="1"/>
</dbReference>
<accession>A0A3M8KBE3</accession>
<evidence type="ECO:0000256" key="2">
    <source>
        <dbReference type="ARBA" id="ARBA00022670"/>
    </source>
</evidence>
<organism evidence="7 8">
    <name type="scientific">Corynebacterium alimapuense</name>
    <dbReference type="NCBI Taxonomy" id="1576874"/>
    <lineage>
        <taxon>Bacteria</taxon>
        <taxon>Bacillati</taxon>
        <taxon>Actinomycetota</taxon>
        <taxon>Actinomycetes</taxon>
        <taxon>Mycobacteriales</taxon>
        <taxon>Corynebacteriaceae</taxon>
        <taxon>Corynebacterium</taxon>
    </lineage>
</organism>
<proteinExistence type="inferred from homology"/>
<dbReference type="InterPro" id="IPR029058">
    <property type="entry name" value="AB_hydrolase_fold"/>
</dbReference>
<sequence>MTSQPPIAPRHPITREFHGRSFVDDYEWLRDKESPETIAYLEAENSYTEAQTAGISELTEAIYSEIKSRIKETDMSVPQRAGDYWYYGRTIEGKDYGLSCRIPVAQDQDPWVAPVIPENGEIPGEEVLLDLNELAEGQEFFSLGASSVTTSGRFLAYSVDTTGDERFDLRIKDLQTGQLLDDKLSGIFYGATWAGEEHLFYQRVDEAWRPDTIWRHRIGTDPAEDVCVFHEEDEHFFTGIGSTRGEKYLIIEAASKITSETRVLDTSDPEGEFRLLWPRQAGVEYAIDHAVVAGQDRWLVTHNLTGPNFEVGECAVEGQLPALDELNVLIAHDEHTRIEGVDTFQNQIVAAYRRGAIGRLAVMVLPEDGYGTFQELEFDEELYTAGSLGNPEWDAPVIRISYGSFTTPARLYDYHVATGEFTLLKEQEVLGGYDPHDYVAHRLWATAEDGAQIPVSVVHRADLDLSQPNPTVLYGYGSYESSTDPGFSVSRLSVMDRGMIFAVAHVRGGGEMGRGWYDEGKQLSKMNTFTDFVAVADDLINRGLSSPEMMVAEGGSAGGMLMGVVANLAGDRFAGIQAIVPFVDPLTSMLKPELPLTVTEWDEWGDPFHDHEVYDYMASYAPYENIEAKQYPDILAITSLNDTRVLYVEPAKWIAKLRETAIGGTFLLKTEMSAGHGGVSGRYARWHQTAFEYAWTLDTATAGRKS</sequence>
<dbReference type="GO" id="GO:0006508">
    <property type="term" value="P:proteolysis"/>
    <property type="evidence" value="ECO:0007669"/>
    <property type="project" value="UniProtKB-KW"/>
</dbReference>
<dbReference type="PANTHER" id="PTHR11757">
    <property type="entry name" value="PROTEASE FAMILY S9A OLIGOPEPTIDASE"/>
    <property type="match status" value="1"/>
</dbReference>
<keyword evidence="8" id="KW-1185">Reference proteome</keyword>
<dbReference type="InterPro" id="IPR051543">
    <property type="entry name" value="Serine_Peptidase_S9A"/>
</dbReference>
<protein>
    <submittedName>
        <fullName evidence="7">Oligopeptidase B</fullName>
        <ecNumber evidence="7">3.4.21.83</ecNumber>
    </submittedName>
</protein>
<dbReference type="SUPFAM" id="SSF53474">
    <property type="entry name" value="alpha/beta-Hydrolases"/>
    <property type="match status" value="1"/>
</dbReference>
<keyword evidence="3 7" id="KW-0378">Hydrolase</keyword>
<gene>
    <name evidence="7" type="ORF">C5L39_00225</name>
</gene>
<keyword evidence="2" id="KW-0645">Protease</keyword>
<dbReference type="EMBL" id="PTJO01000001">
    <property type="protein sequence ID" value="RNE49842.1"/>
    <property type="molecule type" value="Genomic_DNA"/>
</dbReference>
<dbReference type="InterPro" id="IPR001375">
    <property type="entry name" value="Peptidase_S9_cat"/>
</dbReference>